<dbReference type="NCBIfam" id="NF008352">
    <property type="entry name" value="PRK11139.1"/>
    <property type="match status" value="1"/>
</dbReference>
<evidence type="ECO:0000313" key="7">
    <source>
        <dbReference type="Proteomes" id="UP000049222"/>
    </source>
</evidence>
<accession>A0A0M6YH75</accession>
<dbReference type="GO" id="GO:0006351">
    <property type="term" value="P:DNA-templated transcription"/>
    <property type="evidence" value="ECO:0007669"/>
    <property type="project" value="TreeGrafter"/>
</dbReference>
<dbReference type="InterPro" id="IPR000847">
    <property type="entry name" value="LysR_HTH_N"/>
</dbReference>
<sequence length="324" mass="35518">MVSDKYYLSDMSDRLPPLTALRAFEAAARHLSFQAAAGELNVTPAALSFQIKSLEEHLGAPLFRRLNRRVELTEAGLALSPQASEGFQTLTAGWRAAKRVLDSGILTITAGPAFTAKWLAPRLFDFAGNHPEIELRFAATLRMLDFATDDIDIAIRFGPSDQDDPPDLHRALTIEEWVTPMMHPDLAQKYQTIESLLEATIIFDDSMKFLKNSVSWADWFDAHGLATPDLHGTHFSQADHAIDAAQSGAGVVLGRISLGEAALRQGNLVAPFDTALIPRANFRVLCPKGAETRPGTRAFLDWLGREAGRMEGQRDGRRMVLAGG</sequence>
<gene>
    <name evidence="6" type="primary">gcvA_2</name>
    <name evidence="6" type="ORF">JDO7802_00611</name>
</gene>
<dbReference type="GO" id="GO:0003700">
    <property type="term" value="F:DNA-binding transcription factor activity"/>
    <property type="evidence" value="ECO:0007669"/>
    <property type="project" value="InterPro"/>
</dbReference>
<dbReference type="Pfam" id="PF03466">
    <property type="entry name" value="LysR_substrate"/>
    <property type="match status" value="1"/>
</dbReference>
<dbReference type="InterPro" id="IPR036390">
    <property type="entry name" value="WH_DNA-bd_sf"/>
</dbReference>
<keyword evidence="4" id="KW-0804">Transcription</keyword>
<dbReference type="GO" id="GO:0043565">
    <property type="term" value="F:sequence-specific DNA binding"/>
    <property type="evidence" value="ECO:0007669"/>
    <property type="project" value="TreeGrafter"/>
</dbReference>
<dbReference type="Gene3D" id="1.10.10.10">
    <property type="entry name" value="Winged helix-like DNA-binding domain superfamily/Winged helix DNA-binding domain"/>
    <property type="match status" value="1"/>
</dbReference>
<evidence type="ECO:0000313" key="6">
    <source>
        <dbReference type="EMBL" id="CTQ48607.1"/>
    </source>
</evidence>
<evidence type="ECO:0000256" key="2">
    <source>
        <dbReference type="ARBA" id="ARBA00023015"/>
    </source>
</evidence>
<feature type="domain" description="HTH lysR-type" evidence="5">
    <location>
        <begin position="16"/>
        <end position="73"/>
    </location>
</feature>
<name>A0A0M6YH75_9RHOB</name>
<keyword evidence="7" id="KW-1185">Reference proteome</keyword>
<dbReference type="InterPro" id="IPR005119">
    <property type="entry name" value="LysR_subst-bd"/>
</dbReference>
<dbReference type="PANTHER" id="PTHR30537:SF74">
    <property type="entry name" value="HTH-TYPE TRANSCRIPTIONAL REGULATOR TRPI"/>
    <property type="match status" value="1"/>
</dbReference>
<dbReference type="EMBL" id="CXSU01000005">
    <property type="protein sequence ID" value="CTQ48607.1"/>
    <property type="molecule type" value="Genomic_DNA"/>
</dbReference>
<dbReference type="SUPFAM" id="SSF53850">
    <property type="entry name" value="Periplasmic binding protein-like II"/>
    <property type="match status" value="1"/>
</dbReference>
<dbReference type="Gene3D" id="3.40.190.10">
    <property type="entry name" value="Periplasmic binding protein-like II"/>
    <property type="match status" value="2"/>
</dbReference>
<evidence type="ECO:0000256" key="1">
    <source>
        <dbReference type="ARBA" id="ARBA00009437"/>
    </source>
</evidence>
<dbReference type="Proteomes" id="UP000049222">
    <property type="component" value="Unassembled WGS sequence"/>
</dbReference>
<comment type="similarity">
    <text evidence="1">Belongs to the LysR transcriptional regulatory family.</text>
</comment>
<proteinExistence type="inferred from homology"/>
<dbReference type="InterPro" id="IPR058163">
    <property type="entry name" value="LysR-type_TF_proteobact-type"/>
</dbReference>
<dbReference type="PANTHER" id="PTHR30537">
    <property type="entry name" value="HTH-TYPE TRANSCRIPTIONAL REGULATOR"/>
    <property type="match status" value="1"/>
</dbReference>
<dbReference type="PRINTS" id="PR00039">
    <property type="entry name" value="HTHLYSR"/>
</dbReference>
<keyword evidence="2" id="KW-0805">Transcription regulation</keyword>
<reference evidence="6 7" key="1">
    <citation type="submission" date="2015-07" db="EMBL/GenBank/DDBJ databases">
        <authorList>
            <person name="Noorani M."/>
        </authorList>
    </citation>
    <scope>NUCLEOTIDE SEQUENCE [LARGE SCALE GENOMIC DNA]</scope>
    <source>
        <strain evidence="6 7">CECT 7802</strain>
    </source>
</reference>
<dbReference type="FunFam" id="1.10.10.10:FF:000038">
    <property type="entry name" value="Glycine cleavage system transcriptional activator"/>
    <property type="match status" value="1"/>
</dbReference>
<organism evidence="6 7">
    <name type="scientific">Jannaschia donghaensis</name>
    <dbReference type="NCBI Taxonomy" id="420998"/>
    <lineage>
        <taxon>Bacteria</taxon>
        <taxon>Pseudomonadati</taxon>
        <taxon>Pseudomonadota</taxon>
        <taxon>Alphaproteobacteria</taxon>
        <taxon>Rhodobacterales</taxon>
        <taxon>Roseobacteraceae</taxon>
        <taxon>Jannaschia</taxon>
    </lineage>
</organism>
<evidence type="ECO:0000256" key="3">
    <source>
        <dbReference type="ARBA" id="ARBA00023125"/>
    </source>
</evidence>
<keyword evidence="3" id="KW-0238">DNA-binding</keyword>
<dbReference type="Pfam" id="PF00126">
    <property type="entry name" value="HTH_1"/>
    <property type="match status" value="1"/>
</dbReference>
<protein>
    <submittedName>
        <fullName evidence="6">Gcv operon activator</fullName>
    </submittedName>
</protein>
<dbReference type="STRING" id="420998.JDO7802_00611"/>
<evidence type="ECO:0000259" key="5">
    <source>
        <dbReference type="PROSITE" id="PS50931"/>
    </source>
</evidence>
<dbReference type="PROSITE" id="PS50931">
    <property type="entry name" value="HTH_LYSR"/>
    <property type="match status" value="1"/>
</dbReference>
<dbReference type="AlphaFoldDB" id="A0A0M6YH75"/>
<dbReference type="CDD" id="cd08432">
    <property type="entry name" value="PBP2_GcdR_TrpI_HvrB_AmpR_like"/>
    <property type="match status" value="1"/>
</dbReference>
<dbReference type="InterPro" id="IPR036388">
    <property type="entry name" value="WH-like_DNA-bd_sf"/>
</dbReference>
<dbReference type="SUPFAM" id="SSF46785">
    <property type="entry name" value="Winged helix' DNA-binding domain"/>
    <property type="match status" value="1"/>
</dbReference>
<evidence type="ECO:0000256" key="4">
    <source>
        <dbReference type="ARBA" id="ARBA00023163"/>
    </source>
</evidence>